<gene>
    <name evidence="1" type="ORF">GDH07_20160</name>
</gene>
<dbReference type="Pfam" id="PF09926">
    <property type="entry name" value="DUF2158"/>
    <property type="match status" value="1"/>
</dbReference>
<name>A0A7X1U611_9PSED</name>
<dbReference type="Proteomes" id="UP000486534">
    <property type="component" value="Unassembled WGS sequence"/>
</dbReference>
<reference evidence="1 2" key="1">
    <citation type="submission" date="2019-10" db="EMBL/GenBank/DDBJ databases">
        <title>Pseudomonas dajingensis sp. nov., isolated from the profound head ulcers of farmed Murray cod (Maccullochella peelii peelii).</title>
        <authorList>
            <person name="Liu Y."/>
        </authorList>
    </citation>
    <scope>NUCLEOTIDE SEQUENCE [LARGE SCALE GENOMIC DNA]</scope>
    <source>
        <strain evidence="1 2">MC042</strain>
    </source>
</reference>
<accession>A0A7X1U611</accession>
<evidence type="ECO:0000313" key="2">
    <source>
        <dbReference type="Proteomes" id="UP000486534"/>
    </source>
</evidence>
<protein>
    <submittedName>
        <fullName evidence="1">DUF2158 domain-containing protein</fullName>
    </submittedName>
</protein>
<proteinExistence type="predicted"/>
<organism evidence="1 2">
    <name type="scientific">Pseudomonas piscis</name>
    <dbReference type="NCBI Taxonomy" id="2614538"/>
    <lineage>
        <taxon>Bacteria</taxon>
        <taxon>Pseudomonadati</taxon>
        <taxon>Pseudomonadota</taxon>
        <taxon>Gammaproteobacteria</taxon>
        <taxon>Pseudomonadales</taxon>
        <taxon>Pseudomonadaceae</taxon>
        <taxon>Pseudomonas</taxon>
    </lineage>
</organism>
<dbReference type="AlphaFoldDB" id="A0A7X1U611"/>
<dbReference type="EMBL" id="WHUV01000003">
    <property type="protein sequence ID" value="MQA55635.1"/>
    <property type="molecule type" value="Genomic_DNA"/>
</dbReference>
<evidence type="ECO:0000313" key="1">
    <source>
        <dbReference type="EMBL" id="MQA55635.1"/>
    </source>
</evidence>
<sequence>MCPAYEDLEIMATGTEFAVGDIVKLKSGGPDMTVQYWDKSYACYTCQWFAGKKLESGDFKAESLEAKTSGAS</sequence>
<dbReference type="InterPro" id="IPR019226">
    <property type="entry name" value="DUF2158"/>
</dbReference>
<comment type="caution">
    <text evidence="1">The sequence shown here is derived from an EMBL/GenBank/DDBJ whole genome shotgun (WGS) entry which is preliminary data.</text>
</comment>